<dbReference type="AlphaFoldDB" id="A0A5M3YYL6"/>
<proteinExistence type="inferred from homology"/>
<evidence type="ECO:0000256" key="5">
    <source>
        <dbReference type="ARBA" id="ARBA00022723"/>
    </source>
</evidence>
<dbReference type="GO" id="GO:0016705">
    <property type="term" value="F:oxidoreductase activity, acting on paired donors, with incorporation or reduction of molecular oxygen"/>
    <property type="evidence" value="ECO:0007669"/>
    <property type="project" value="InterPro"/>
</dbReference>
<comment type="caution">
    <text evidence="11">The sequence shown here is derived from an EMBL/GenBank/DDBJ whole genome shotgun (WGS) entry which is preliminary data.</text>
</comment>
<dbReference type="GO" id="GO:0020037">
    <property type="term" value="F:heme binding"/>
    <property type="evidence" value="ECO:0007669"/>
    <property type="project" value="InterPro"/>
</dbReference>
<evidence type="ECO:0000256" key="2">
    <source>
        <dbReference type="ARBA" id="ARBA00005179"/>
    </source>
</evidence>
<keyword evidence="5 9" id="KW-0479">Metal-binding</keyword>
<dbReference type="VEuPathDB" id="FungiDB:ATEG_03631"/>
<evidence type="ECO:0000256" key="10">
    <source>
        <dbReference type="RuleBase" id="RU000461"/>
    </source>
</evidence>
<dbReference type="FunFam" id="1.10.630.10:FF:000050">
    <property type="entry name" value="Cytochrome P450 monooxygenase"/>
    <property type="match status" value="1"/>
</dbReference>
<dbReference type="PRINTS" id="PR00465">
    <property type="entry name" value="EP450IV"/>
</dbReference>
<name>A0A5M3YYL6_ASPTE</name>
<comment type="similarity">
    <text evidence="3 10">Belongs to the cytochrome P450 family.</text>
</comment>
<dbReference type="GO" id="GO:0005506">
    <property type="term" value="F:iron ion binding"/>
    <property type="evidence" value="ECO:0007669"/>
    <property type="project" value="InterPro"/>
</dbReference>
<dbReference type="OrthoDB" id="3934656at2759"/>
<accession>A0A5M3YYL6</accession>
<evidence type="ECO:0000256" key="9">
    <source>
        <dbReference type="PIRSR" id="PIRSR602403-1"/>
    </source>
</evidence>
<dbReference type="PANTHER" id="PTHR24305:SF175">
    <property type="entry name" value="CYTOCHROME P450 MONOOXYGENASE PKFB"/>
    <property type="match status" value="1"/>
</dbReference>
<evidence type="ECO:0000313" key="12">
    <source>
        <dbReference type="Proteomes" id="UP000452235"/>
    </source>
</evidence>
<dbReference type="Pfam" id="PF00067">
    <property type="entry name" value="p450"/>
    <property type="match status" value="1"/>
</dbReference>
<dbReference type="Gene3D" id="1.10.630.10">
    <property type="entry name" value="Cytochrome P450"/>
    <property type="match status" value="1"/>
</dbReference>
<evidence type="ECO:0000313" key="11">
    <source>
        <dbReference type="EMBL" id="GFF19972.1"/>
    </source>
</evidence>
<evidence type="ECO:0000256" key="7">
    <source>
        <dbReference type="ARBA" id="ARBA00023004"/>
    </source>
</evidence>
<evidence type="ECO:0000256" key="1">
    <source>
        <dbReference type="ARBA" id="ARBA00001971"/>
    </source>
</evidence>
<dbReference type="InterPro" id="IPR050121">
    <property type="entry name" value="Cytochrome_P450_monoxygenase"/>
</dbReference>
<dbReference type="PANTHER" id="PTHR24305">
    <property type="entry name" value="CYTOCHROME P450"/>
    <property type="match status" value="1"/>
</dbReference>
<dbReference type="CDD" id="cd11060">
    <property type="entry name" value="CYP57A1-like"/>
    <property type="match status" value="1"/>
</dbReference>
<sequence length="506" mass="57007">MPPLDNQDILGLSALLLATALIWRLLRQQWRLRNIPGPFWARFTDFHRAWFVKAKRSHSVQQQYHEHYGPLVRLGPNMVTVADPAAIPVIYPARPGFPKGAFYEAFIPYTKAGSPPAIFTARDEDLHKRLKSPIASLYNLSNVVTLEGLVNEVLDLLCHQLDSRFAVTDKFFDLAPWLQYFAFDVMGTMTFSQQYGFLEQGDDVTGILGAIWKFMLTVAPMTQLPWLDKLLHKNALMLRLRPHGGNAVLKFAGDRVQERQAAAASAKGAPTTTSEHADFLTRFLEIQASKPSTPPWAAMVWTFSNVIAGSDSTASVMQTVMYQLLAHPDSLRRLHEELQTVEKTTGLSRPLPAWQEVAGLPYLDACINEAIRLHPPFCLPLERVVPAEGVVVCGQYLPAGTIVGMNPYVVNRHRPTFGEDADDWRPERWLEGDAEHRRRLDASIMTFGAGRRVCLGRSVALFEIKKTVPALLLNYEIDLLDPKSHVQENSYFFRQSGINVRVKRRA</sequence>
<dbReference type="Proteomes" id="UP000452235">
    <property type="component" value="Unassembled WGS sequence"/>
</dbReference>
<keyword evidence="6 10" id="KW-0560">Oxidoreductase</keyword>
<dbReference type="SUPFAM" id="SSF48264">
    <property type="entry name" value="Cytochrome P450"/>
    <property type="match status" value="1"/>
</dbReference>
<dbReference type="PROSITE" id="PS00086">
    <property type="entry name" value="CYTOCHROME_P450"/>
    <property type="match status" value="1"/>
</dbReference>
<evidence type="ECO:0000256" key="4">
    <source>
        <dbReference type="ARBA" id="ARBA00022617"/>
    </source>
</evidence>
<comment type="cofactor">
    <cofactor evidence="1 9">
        <name>heme</name>
        <dbReference type="ChEBI" id="CHEBI:30413"/>
    </cofactor>
</comment>
<keyword evidence="12" id="KW-1185">Reference proteome</keyword>
<gene>
    <name evidence="11" type="ORF">ATEIFO6365_0011023200</name>
</gene>
<dbReference type="PRINTS" id="PR00385">
    <property type="entry name" value="P450"/>
</dbReference>
<evidence type="ECO:0000256" key="6">
    <source>
        <dbReference type="ARBA" id="ARBA00023002"/>
    </source>
</evidence>
<evidence type="ECO:0000256" key="3">
    <source>
        <dbReference type="ARBA" id="ARBA00010617"/>
    </source>
</evidence>
<dbReference type="InterPro" id="IPR002403">
    <property type="entry name" value="Cyt_P450_E_grp-IV"/>
</dbReference>
<feature type="binding site" description="axial binding residue" evidence="9">
    <location>
        <position position="454"/>
    </location>
    <ligand>
        <name>heme</name>
        <dbReference type="ChEBI" id="CHEBI:30413"/>
    </ligand>
    <ligandPart>
        <name>Fe</name>
        <dbReference type="ChEBI" id="CHEBI:18248"/>
    </ligandPart>
</feature>
<comment type="pathway">
    <text evidence="2">Secondary metabolite biosynthesis.</text>
</comment>
<dbReference type="InterPro" id="IPR017972">
    <property type="entry name" value="Cyt_P450_CS"/>
</dbReference>
<dbReference type="InterPro" id="IPR001128">
    <property type="entry name" value="Cyt_P450"/>
</dbReference>
<protein>
    <submittedName>
        <fullName evidence="11">Putative cytochrome P450 oxidoreductase</fullName>
    </submittedName>
</protein>
<reference evidence="11 12" key="1">
    <citation type="submission" date="2020-01" db="EMBL/GenBank/DDBJ databases">
        <title>Aspergillus terreus IFO 6365 whole genome shotgun sequence.</title>
        <authorList>
            <person name="Kanamasa S."/>
            <person name="Takahashi H."/>
        </authorList>
    </citation>
    <scope>NUCLEOTIDE SEQUENCE [LARGE SCALE GENOMIC DNA]</scope>
    <source>
        <strain evidence="11 12">IFO 6365</strain>
    </source>
</reference>
<dbReference type="InterPro" id="IPR036396">
    <property type="entry name" value="Cyt_P450_sf"/>
</dbReference>
<keyword evidence="7 9" id="KW-0408">Iron</keyword>
<dbReference type="EMBL" id="BLJY01000011">
    <property type="protein sequence ID" value="GFF19972.1"/>
    <property type="molecule type" value="Genomic_DNA"/>
</dbReference>
<keyword evidence="8 10" id="KW-0503">Monooxygenase</keyword>
<organism evidence="11 12">
    <name type="scientific">Aspergillus terreus</name>
    <dbReference type="NCBI Taxonomy" id="33178"/>
    <lineage>
        <taxon>Eukaryota</taxon>
        <taxon>Fungi</taxon>
        <taxon>Dikarya</taxon>
        <taxon>Ascomycota</taxon>
        <taxon>Pezizomycotina</taxon>
        <taxon>Eurotiomycetes</taxon>
        <taxon>Eurotiomycetidae</taxon>
        <taxon>Eurotiales</taxon>
        <taxon>Aspergillaceae</taxon>
        <taxon>Aspergillus</taxon>
        <taxon>Aspergillus subgen. Circumdati</taxon>
    </lineage>
</organism>
<keyword evidence="4 9" id="KW-0349">Heme</keyword>
<evidence type="ECO:0000256" key="8">
    <source>
        <dbReference type="ARBA" id="ARBA00023033"/>
    </source>
</evidence>
<dbReference type="GO" id="GO:0004497">
    <property type="term" value="F:monooxygenase activity"/>
    <property type="evidence" value="ECO:0007669"/>
    <property type="project" value="UniProtKB-KW"/>
</dbReference>